<evidence type="ECO:0000256" key="7">
    <source>
        <dbReference type="RuleBase" id="RU000320"/>
    </source>
</evidence>
<evidence type="ECO:0000256" key="8">
    <source>
        <dbReference type="SAM" id="Phobius"/>
    </source>
</evidence>
<organism evidence="10 11">
    <name type="scientific">Helicovermis profundi</name>
    <dbReference type="NCBI Taxonomy" id="3065157"/>
    <lineage>
        <taxon>Bacteria</taxon>
        <taxon>Bacillati</taxon>
        <taxon>Bacillota</taxon>
        <taxon>Clostridia</taxon>
        <taxon>Helicovermis</taxon>
    </lineage>
</organism>
<feature type="transmembrane region" description="Helical" evidence="8">
    <location>
        <begin position="108"/>
        <end position="124"/>
    </location>
</feature>
<evidence type="ECO:0000313" key="10">
    <source>
        <dbReference type="EMBL" id="BEP29945.1"/>
    </source>
</evidence>
<dbReference type="GO" id="GO:0008137">
    <property type="term" value="F:NADH dehydrogenase (ubiquinone) activity"/>
    <property type="evidence" value="ECO:0007669"/>
    <property type="project" value="InterPro"/>
</dbReference>
<dbReference type="KEGG" id="hprf:HLPR_22760"/>
<keyword evidence="2" id="KW-1003">Cell membrane</keyword>
<evidence type="ECO:0000256" key="3">
    <source>
        <dbReference type="ARBA" id="ARBA00022692"/>
    </source>
</evidence>
<reference evidence="10 11" key="1">
    <citation type="submission" date="2023-08" db="EMBL/GenBank/DDBJ databases">
        <title>Helicovermis profunda gen. nov., sp. nov., a novel mesophilic, fermentative bacterium within the Bacillota from a deep-sea hydrothermal vent chimney.</title>
        <authorList>
            <person name="Miyazaki U."/>
            <person name="Mizutani D."/>
            <person name="Hashimoto Y."/>
            <person name="Tame A."/>
            <person name="Sawayama S."/>
            <person name="Miyazaki J."/>
            <person name="Takai K."/>
            <person name="Nakagawa S."/>
        </authorList>
    </citation>
    <scope>NUCLEOTIDE SEQUENCE [LARGE SCALE GENOMIC DNA]</scope>
    <source>
        <strain evidence="10 11">S502</strain>
    </source>
</reference>
<feature type="transmembrane region" description="Helical" evidence="8">
    <location>
        <begin position="305"/>
        <end position="328"/>
    </location>
</feature>
<name>A0AAU9EY08_9FIRM</name>
<dbReference type="InterPro" id="IPR052175">
    <property type="entry name" value="ComplexI-like_HydComp"/>
</dbReference>
<evidence type="ECO:0000259" key="9">
    <source>
        <dbReference type="Pfam" id="PF00361"/>
    </source>
</evidence>
<feature type="transmembrane region" description="Helical" evidence="8">
    <location>
        <begin position="409"/>
        <end position="429"/>
    </location>
</feature>
<gene>
    <name evidence="10" type="ORF">HLPR_22760</name>
</gene>
<feature type="transmembrane region" description="Helical" evidence="8">
    <location>
        <begin position="130"/>
        <end position="146"/>
    </location>
</feature>
<sequence>MDKMLMILLLPLLVALLTTVIMKYQKVVWSLFFVVSGFLSYELYTMYGKWDLVYNVELGFKIFNQNVVLGLVNSPLGWFFAFFASLTTLLIAMFSIAYNDKKHDSKTAPIWLILIFSNLGIFFAKDWLMFFIMWEAMSTTAYFIIAHGKEVSAKAAKFYLSISLIGTSTLLLGIILVSNLANSFDIARSIDSVIKLFSVNYGLALFYIGLFVTTFLIKSAVFPFYMWPSKAYAESPDDFTPFLSTVMSKYGVYGIAVFILPILQNANIPALGKINEPAYMLAYLGAITSVLATLLAIFQTDMKKLFAYSSVANIGYIVMGLSTMSAIGIEGALFHSVNHMIFKTAIFLSLAAVIYRTGERDMHKLGGLVYKMPLTFMVYLLAIISAAGIPPLNGFTSKWQIIQALMSQRMLFVAIAMIFASTGAFMYLFRCLASVFLGQLPDKYKSVKEAPLFMAIPMTILMVIMLLVGVIPGIITKPIHVVLVSMGYKVKEATWTTVHSALSNSDLNLTYLFYVFMAAFAISLIMYIFSAKQTKVAQEDNYTGGERPEDWGTTPERFNFSYGFYQPFKQIFNPMLSLISFDRWMSSFGRIVERVSNALGILYTKSEGAILMLYIGIAILIIGGWII</sequence>
<feature type="transmembrane region" description="Helical" evidence="8">
    <location>
        <begin position="76"/>
        <end position="96"/>
    </location>
</feature>
<accession>A0AAU9EY08</accession>
<feature type="transmembrane region" description="Helical" evidence="8">
    <location>
        <begin position="280"/>
        <end position="298"/>
    </location>
</feature>
<evidence type="ECO:0000256" key="2">
    <source>
        <dbReference type="ARBA" id="ARBA00022475"/>
    </source>
</evidence>
<evidence type="ECO:0000256" key="1">
    <source>
        <dbReference type="ARBA" id="ARBA00004651"/>
    </source>
</evidence>
<protein>
    <submittedName>
        <fullName evidence="10">Proton-conducting transporter membrane subunit</fullName>
    </submittedName>
</protein>
<feature type="transmembrane region" description="Helical" evidence="8">
    <location>
        <begin position="201"/>
        <end position="227"/>
    </location>
</feature>
<evidence type="ECO:0000313" key="11">
    <source>
        <dbReference type="Proteomes" id="UP001321786"/>
    </source>
</evidence>
<feature type="transmembrane region" description="Helical" evidence="8">
    <location>
        <begin position="158"/>
        <end position="181"/>
    </location>
</feature>
<keyword evidence="3 7" id="KW-0812">Transmembrane</keyword>
<dbReference type="GO" id="GO:0005886">
    <property type="term" value="C:plasma membrane"/>
    <property type="evidence" value="ECO:0007669"/>
    <property type="project" value="UniProtKB-SubCell"/>
</dbReference>
<dbReference type="AlphaFoldDB" id="A0AAU9EY08"/>
<keyword evidence="11" id="KW-1185">Reference proteome</keyword>
<evidence type="ECO:0000256" key="6">
    <source>
        <dbReference type="ARBA" id="ARBA00023136"/>
    </source>
</evidence>
<evidence type="ECO:0000256" key="5">
    <source>
        <dbReference type="ARBA" id="ARBA00023002"/>
    </source>
</evidence>
<keyword evidence="6 8" id="KW-0472">Membrane</keyword>
<feature type="domain" description="NADH:quinone oxidoreductase/Mrp antiporter transmembrane" evidence="9">
    <location>
        <begin position="124"/>
        <end position="421"/>
    </location>
</feature>
<dbReference type="InterPro" id="IPR001750">
    <property type="entry name" value="ND/Mrp_TM"/>
</dbReference>
<evidence type="ECO:0000256" key="4">
    <source>
        <dbReference type="ARBA" id="ARBA00022989"/>
    </source>
</evidence>
<dbReference type="PANTHER" id="PTHR42682:SF3">
    <property type="entry name" value="FORMATE HYDROGENLYASE SUBUNIT 3-RELATED"/>
    <property type="match status" value="1"/>
</dbReference>
<dbReference type="PRINTS" id="PR01437">
    <property type="entry name" value="NUOXDRDTASE4"/>
</dbReference>
<feature type="transmembrane region" description="Helical" evidence="8">
    <location>
        <begin position="340"/>
        <end position="356"/>
    </location>
</feature>
<comment type="subcellular location">
    <subcellularLocation>
        <location evidence="1">Cell membrane</location>
        <topology evidence="1">Multi-pass membrane protein</topology>
    </subcellularLocation>
    <subcellularLocation>
        <location evidence="7">Membrane</location>
        <topology evidence="7">Multi-pass membrane protein</topology>
    </subcellularLocation>
</comment>
<feature type="transmembrane region" description="Helical" evidence="8">
    <location>
        <begin position="450"/>
        <end position="475"/>
    </location>
</feature>
<dbReference type="GO" id="GO:0042773">
    <property type="term" value="P:ATP synthesis coupled electron transport"/>
    <property type="evidence" value="ECO:0007669"/>
    <property type="project" value="InterPro"/>
</dbReference>
<feature type="transmembrane region" description="Helical" evidence="8">
    <location>
        <begin position="609"/>
        <end position="626"/>
    </location>
</feature>
<dbReference type="Proteomes" id="UP001321786">
    <property type="component" value="Chromosome"/>
</dbReference>
<feature type="transmembrane region" description="Helical" evidence="8">
    <location>
        <begin position="239"/>
        <end position="260"/>
    </location>
</feature>
<proteinExistence type="predicted"/>
<dbReference type="EMBL" id="AP028654">
    <property type="protein sequence ID" value="BEP29945.1"/>
    <property type="molecule type" value="Genomic_DNA"/>
</dbReference>
<dbReference type="GO" id="GO:0016491">
    <property type="term" value="F:oxidoreductase activity"/>
    <property type="evidence" value="ECO:0007669"/>
    <property type="project" value="UniProtKB-KW"/>
</dbReference>
<dbReference type="Pfam" id="PF00361">
    <property type="entry name" value="Proton_antipo_M"/>
    <property type="match status" value="1"/>
</dbReference>
<dbReference type="PANTHER" id="PTHR42682">
    <property type="entry name" value="HYDROGENASE-4 COMPONENT F"/>
    <property type="match status" value="1"/>
</dbReference>
<feature type="transmembrane region" description="Helical" evidence="8">
    <location>
        <begin position="368"/>
        <end position="389"/>
    </location>
</feature>
<keyword evidence="4 8" id="KW-1133">Transmembrane helix</keyword>
<feature type="transmembrane region" description="Helical" evidence="8">
    <location>
        <begin position="511"/>
        <end position="529"/>
    </location>
</feature>
<dbReference type="InterPro" id="IPR003918">
    <property type="entry name" value="NADH_UbQ_OxRdtase"/>
</dbReference>
<keyword evidence="5" id="KW-0560">Oxidoreductase</keyword>